<dbReference type="EMBL" id="BARU01049011">
    <property type="protein sequence ID" value="GAI00821.1"/>
    <property type="molecule type" value="Genomic_DNA"/>
</dbReference>
<comment type="caution">
    <text evidence="1">The sequence shown here is derived from an EMBL/GenBank/DDBJ whole genome shotgun (WGS) entry which is preliminary data.</text>
</comment>
<organism evidence="1">
    <name type="scientific">marine sediment metagenome</name>
    <dbReference type="NCBI Taxonomy" id="412755"/>
    <lineage>
        <taxon>unclassified sequences</taxon>
        <taxon>metagenomes</taxon>
        <taxon>ecological metagenomes</taxon>
    </lineage>
</organism>
<feature type="non-terminal residue" evidence="1">
    <location>
        <position position="1"/>
    </location>
</feature>
<gene>
    <name evidence="1" type="ORF">S03H2_72463</name>
</gene>
<sequence>TSKLEPPALINGNALPAKGNKFTITDMLINASIEIQSVRPAASNIPK</sequence>
<evidence type="ECO:0000313" key="1">
    <source>
        <dbReference type="EMBL" id="GAI00821.1"/>
    </source>
</evidence>
<dbReference type="AlphaFoldDB" id="X1L4K8"/>
<protein>
    <submittedName>
        <fullName evidence="1">Uncharacterized protein</fullName>
    </submittedName>
</protein>
<proteinExistence type="predicted"/>
<name>X1L4K8_9ZZZZ</name>
<accession>X1L4K8</accession>
<reference evidence="1" key="1">
    <citation type="journal article" date="2014" name="Front. Microbiol.">
        <title>High frequency of phylogenetically diverse reductive dehalogenase-homologous genes in deep subseafloor sedimentary metagenomes.</title>
        <authorList>
            <person name="Kawai M."/>
            <person name="Futagami T."/>
            <person name="Toyoda A."/>
            <person name="Takaki Y."/>
            <person name="Nishi S."/>
            <person name="Hori S."/>
            <person name="Arai W."/>
            <person name="Tsubouchi T."/>
            <person name="Morono Y."/>
            <person name="Uchiyama I."/>
            <person name="Ito T."/>
            <person name="Fujiyama A."/>
            <person name="Inagaki F."/>
            <person name="Takami H."/>
        </authorList>
    </citation>
    <scope>NUCLEOTIDE SEQUENCE</scope>
    <source>
        <strain evidence="1">Expedition CK06-06</strain>
    </source>
</reference>